<keyword evidence="3 8" id="KW-0444">Lipid biosynthesis</keyword>
<accession>A0A1G7JYF0</accession>
<keyword evidence="4 8" id="KW-0276">Fatty acid metabolism</keyword>
<feature type="region of interest" description="Disordered" evidence="9">
    <location>
        <begin position="1"/>
        <end position="26"/>
    </location>
</feature>
<proteinExistence type="predicted"/>
<evidence type="ECO:0000256" key="2">
    <source>
        <dbReference type="ARBA" id="ARBA00005194"/>
    </source>
</evidence>
<evidence type="ECO:0000313" key="12">
    <source>
        <dbReference type="Proteomes" id="UP000182284"/>
    </source>
</evidence>
<reference evidence="11 12" key="1">
    <citation type="submission" date="2016-10" db="EMBL/GenBank/DDBJ databases">
        <authorList>
            <person name="de Groot N.N."/>
        </authorList>
    </citation>
    <scope>NUCLEOTIDE SEQUENCE [LARGE SCALE GENOMIC DNA]</scope>
    <source>
        <strain evidence="11 12">DSM 27375</strain>
    </source>
</reference>
<dbReference type="Gene3D" id="2.40.50.100">
    <property type="match status" value="1"/>
</dbReference>
<evidence type="ECO:0000256" key="9">
    <source>
        <dbReference type="SAM" id="MobiDB-lite"/>
    </source>
</evidence>
<dbReference type="InterPro" id="IPR000089">
    <property type="entry name" value="Biotin_lipoyl"/>
</dbReference>
<dbReference type="PROSITE" id="PS50968">
    <property type="entry name" value="BIOTINYL_LIPOYL"/>
    <property type="match status" value="1"/>
</dbReference>
<dbReference type="InterPro" id="IPR001249">
    <property type="entry name" value="AcCoA_biotinCC"/>
</dbReference>
<dbReference type="Pfam" id="PF00364">
    <property type="entry name" value="Biotin_lipoyl"/>
    <property type="match status" value="1"/>
</dbReference>
<evidence type="ECO:0000313" key="11">
    <source>
        <dbReference type="EMBL" id="SDF29930.1"/>
    </source>
</evidence>
<comment type="function">
    <text evidence="1 8">This protein is a component of the acetyl coenzyme A carboxylase complex; first, biotin carboxylase catalyzes the carboxylation of the carrier protein and then the transcarboxylase transfers the carboxyl group to form malonyl-CoA.</text>
</comment>
<gene>
    <name evidence="11" type="ORF">SAMN04488117_103256</name>
</gene>
<dbReference type="SUPFAM" id="SSF51230">
    <property type="entry name" value="Single hybrid motif"/>
    <property type="match status" value="1"/>
</dbReference>
<dbReference type="CDD" id="cd06850">
    <property type="entry name" value="biotinyl_domain"/>
    <property type="match status" value="1"/>
</dbReference>
<dbReference type="GO" id="GO:0006633">
    <property type="term" value="P:fatty acid biosynthetic process"/>
    <property type="evidence" value="ECO:0007669"/>
    <property type="project" value="UniProtKB-UniPathway"/>
</dbReference>
<dbReference type="GO" id="GO:0009317">
    <property type="term" value="C:acetyl-CoA carboxylase complex"/>
    <property type="evidence" value="ECO:0007669"/>
    <property type="project" value="InterPro"/>
</dbReference>
<keyword evidence="7 8" id="KW-0092">Biotin</keyword>
<evidence type="ECO:0000256" key="3">
    <source>
        <dbReference type="ARBA" id="ARBA00022516"/>
    </source>
</evidence>
<comment type="pathway">
    <text evidence="2 8">Lipid metabolism; fatty acid biosynthesis.</text>
</comment>
<evidence type="ECO:0000256" key="6">
    <source>
        <dbReference type="ARBA" id="ARBA00023160"/>
    </source>
</evidence>
<dbReference type="GO" id="GO:0003989">
    <property type="term" value="F:acetyl-CoA carboxylase activity"/>
    <property type="evidence" value="ECO:0007669"/>
    <property type="project" value="InterPro"/>
</dbReference>
<evidence type="ECO:0000256" key="7">
    <source>
        <dbReference type="ARBA" id="ARBA00023267"/>
    </source>
</evidence>
<evidence type="ECO:0000259" key="10">
    <source>
        <dbReference type="PROSITE" id="PS50968"/>
    </source>
</evidence>
<sequence>MSNIQSPLPGTFYHKPSPEEPVFKSPGDAVAIGDTIGLVEVMKTFIAVTSEIEGTFVKYMIDDAAPVTAGAVLAELA</sequence>
<dbReference type="InterPro" id="IPR011053">
    <property type="entry name" value="Single_hybrid_motif"/>
</dbReference>
<evidence type="ECO:0000256" key="8">
    <source>
        <dbReference type="RuleBase" id="RU364072"/>
    </source>
</evidence>
<dbReference type="RefSeq" id="WP_074643117.1">
    <property type="nucleotide sequence ID" value="NZ_FNBL01000003.1"/>
</dbReference>
<dbReference type="UniPathway" id="UPA00094"/>
<protein>
    <recommendedName>
        <fullName evidence="8">Biotin carboxyl carrier protein of acetyl-CoA carboxylase</fullName>
    </recommendedName>
</protein>
<dbReference type="InterPro" id="IPR001882">
    <property type="entry name" value="Biotin_BS"/>
</dbReference>
<keyword evidence="6 8" id="KW-0275">Fatty acid biosynthesis</keyword>
<keyword evidence="5 8" id="KW-0443">Lipid metabolism</keyword>
<evidence type="ECO:0000256" key="1">
    <source>
        <dbReference type="ARBA" id="ARBA00003761"/>
    </source>
</evidence>
<dbReference type="PRINTS" id="PR01071">
    <property type="entry name" value="ACOABIOTINCC"/>
</dbReference>
<dbReference type="PROSITE" id="PS00188">
    <property type="entry name" value="BIOTIN"/>
    <property type="match status" value="1"/>
</dbReference>
<dbReference type="Proteomes" id="UP000182284">
    <property type="component" value="Unassembled WGS sequence"/>
</dbReference>
<name>A0A1G7JYF0_9RHOB</name>
<dbReference type="OrthoDB" id="5297413at2"/>
<dbReference type="EMBL" id="FNBL01000003">
    <property type="protein sequence ID" value="SDF29930.1"/>
    <property type="molecule type" value="Genomic_DNA"/>
</dbReference>
<dbReference type="NCBIfam" id="NF005457">
    <property type="entry name" value="PRK07051.1"/>
    <property type="match status" value="1"/>
</dbReference>
<organism evidence="11 12">
    <name type="scientific">Celeribacter baekdonensis</name>
    <dbReference type="NCBI Taxonomy" id="875171"/>
    <lineage>
        <taxon>Bacteria</taxon>
        <taxon>Pseudomonadati</taxon>
        <taxon>Pseudomonadota</taxon>
        <taxon>Alphaproteobacteria</taxon>
        <taxon>Rhodobacterales</taxon>
        <taxon>Roseobacteraceae</taxon>
        <taxon>Celeribacter</taxon>
    </lineage>
</organism>
<evidence type="ECO:0000256" key="4">
    <source>
        <dbReference type="ARBA" id="ARBA00022832"/>
    </source>
</evidence>
<dbReference type="AlphaFoldDB" id="A0A1G7JYF0"/>
<feature type="domain" description="Lipoyl-binding" evidence="10">
    <location>
        <begin position="1"/>
        <end position="77"/>
    </location>
</feature>
<evidence type="ECO:0000256" key="5">
    <source>
        <dbReference type="ARBA" id="ARBA00023098"/>
    </source>
</evidence>